<feature type="compositionally biased region" description="Acidic residues" evidence="1">
    <location>
        <begin position="331"/>
        <end position="340"/>
    </location>
</feature>
<dbReference type="RefSeq" id="XP_033661027.1">
    <property type="nucleotide sequence ID" value="XM_033814400.1"/>
</dbReference>
<sequence>MVDGTRSGRVTKGRPQAPKTGNAKGAKPQGVTKNKVRPAPKRDASTPPKPRAGRSRAKKGVTAAPDEYLEKQRDAPAPAAILEEPQAPPPPPTSKVTRIYNEIWASTLDSIAFVSEDSLSTDPDTNTITLNLIDHIIKPENWNPDLSYNVLSATCFFFASKVTGQKRNTPDRIASAMKVDLHLIEAMAGPQVHYDPVVRARLAEALRVGPDDVTKGYKILFAQKEALKEFVGAYAGNLDKLPEPSELGKMEVQNVMANVGWKEGEGLGSWKKGIASPIRAASRVFPEAGLGWRPEGSVEEEEEEQAEAKESEEVVPSVEEAAIEAEKASEVELDDSELDDFDRFVEENE</sequence>
<gene>
    <name evidence="3" type="ORF">M409DRAFT_60245</name>
</gene>
<proteinExistence type="predicted"/>
<dbReference type="GO" id="GO:0003676">
    <property type="term" value="F:nucleic acid binding"/>
    <property type="evidence" value="ECO:0007669"/>
    <property type="project" value="InterPro"/>
</dbReference>
<feature type="domain" description="G-patch" evidence="2">
    <location>
        <begin position="255"/>
        <end position="295"/>
    </location>
</feature>
<dbReference type="GeneID" id="54567672"/>
<evidence type="ECO:0000313" key="4">
    <source>
        <dbReference type="Proteomes" id="UP000799537"/>
    </source>
</evidence>
<dbReference type="OrthoDB" id="3916215at2759"/>
<dbReference type="InterPro" id="IPR000467">
    <property type="entry name" value="G_patch_dom"/>
</dbReference>
<keyword evidence="4" id="KW-1185">Reference proteome</keyword>
<evidence type="ECO:0000259" key="2">
    <source>
        <dbReference type="PROSITE" id="PS50174"/>
    </source>
</evidence>
<dbReference type="SMART" id="SM00443">
    <property type="entry name" value="G_patch"/>
    <property type="match status" value="1"/>
</dbReference>
<evidence type="ECO:0000256" key="1">
    <source>
        <dbReference type="SAM" id="MobiDB-lite"/>
    </source>
</evidence>
<dbReference type="AlphaFoldDB" id="A0A6A6C1I9"/>
<feature type="region of interest" description="Disordered" evidence="1">
    <location>
        <begin position="290"/>
        <end position="349"/>
    </location>
</feature>
<name>A0A6A6C1I9_ZASCE</name>
<accession>A0A6A6C1I9</accession>
<evidence type="ECO:0000313" key="3">
    <source>
        <dbReference type="EMBL" id="KAF2160138.1"/>
    </source>
</evidence>
<organism evidence="3 4">
    <name type="scientific">Zasmidium cellare ATCC 36951</name>
    <dbReference type="NCBI Taxonomy" id="1080233"/>
    <lineage>
        <taxon>Eukaryota</taxon>
        <taxon>Fungi</taxon>
        <taxon>Dikarya</taxon>
        <taxon>Ascomycota</taxon>
        <taxon>Pezizomycotina</taxon>
        <taxon>Dothideomycetes</taxon>
        <taxon>Dothideomycetidae</taxon>
        <taxon>Mycosphaerellales</taxon>
        <taxon>Mycosphaerellaceae</taxon>
        <taxon>Zasmidium</taxon>
    </lineage>
</organism>
<dbReference type="Pfam" id="PF01585">
    <property type="entry name" value="G-patch"/>
    <property type="match status" value="1"/>
</dbReference>
<protein>
    <recommendedName>
        <fullName evidence="2">G-patch domain-containing protein</fullName>
    </recommendedName>
</protein>
<dbReference type="Proteomes" id="UP000799537">
    <property type="component" value="Unassembled WGS sequence"/>
</dbReference>
<reference evidence="3" key="1">
    <citation type="journal article" date="2020" name="Stud. Mycol.">
        <title>101 Dothideomycetes genomes: a test case for predicting lifestyles and emergence of pathogens.</title>
        <authorList>
            <person name="Haridas S."/>
            <person name="Albert R."/>
            <person name="Binder M."/>
            <person name="Bloem J."/>
            <person name="Labutti K."/>
            <person name="Salamov A."/>
            <person name="Andreopoulos B."/>
            <person name="Baker S."/>
            <person name="Barry K."/>
            <person name="Bills G."/>
            <person name="Bluhm B."/>
            <person name="Cannon C."/>
            <person name="Castanera R."/>
            <person name="Culley D."/>
            <person name="Daum C."/>
            <person name="Ezra D."/>
            <person name="Gonzalez J."/>
            <person name="Henrissat B."/>
            <person name="Kuo A."/>
            <person name="Liang C."/>
            <person name="Lipzen A."/>
            <person name="Lutzoni F."/>
            <person name="Magnuson J."/>
            <person name="Mondo S."/>
            <person name="Nolan M."/>
            <person name="Ohm R."/>
            <person name="Pangilinan J."/>
            <person name="Park H.-J."/>
            <person name="Ramirez L."/>
            <person name="Alfaro M."/>
            <person name="Sun H."/>
            <person name="Tritt A."/>
            <person name="Yoshinaga Y."/>
            <person name="Zwiers L.-H."/>
            <person name="Turgeon B."/>
            <person name="Goodwin S."/>
            <person name="Spatafora J."/>
            <person name="Crous P."/>
            <person name="Grigoriev I."/>
        </authorList>
    </citation>
    <scope>NUCLEOTIDE SEQUENCE</scope>
    <source>
        <strain evidence="3">ATCC 36951</strain>
    </source>
</reference>
<dbReference type="EMBL" id="ML993629">
    <property type="protein sequence ID" value="KAF2160138.1"/>
    <property type="molecule type" value="Genomic_DNA"/>
</dbReference>
<feature type="region of interest" description="Disordered" evidence="1">
    <location>
        <begin position="1"/>
        <end position="70"/>
    </location>
</feature>
<dbReference type="PROSITE" id="PS50174">
    <property type="entry name" value="G_PATCH"/>
    <property type="match status" value="1"/>
</dbReference>